<reference evidence="2" key="1">
    <citation type="submission" date="2022-03" db="EMBL/GenBank/DDBJ databases">
        <authorList>
            <person name="Alioto T."/>
            <person name="Alioto T."/>
            <person name="Gomez Garrido J."/>
        </authorList>
    </citation>
    <scope>NUCLEOTIDE SEQUENCE</scope>
</reference>
<dbReference type="AlphaFoldDB" id="A0AAD1S9A4"/>
<name>A0AAD1S9A4_PELCU</name>
<evidence type="ECO:0000256" key="1">
    <source>
        <dbReference type="SAM" id="MobiDB-lite"/>
    </source>
</evidence>
<evidence type="ECO:0000313" key="3">
    <source>
        <dbReference type="Proteomes" id="UP001295444"/>
    </source>
</evidence>
<feature type="compositionally biased region" description="Polar residues" evidence="1">
    <location>
        <begin position="32"/>
        <end position="52"/>
    </location>
</feature>
<keyword evidence="3" id="KW-1185">Reference proteome</keyword>
<organism evidence="2 3">
    <name type="scientific">Pelobates cultripes</name>
    <name type="common">Western spadefoot toad</name>
    <dbReference type="NCBI Taxonomy" id="61616"/>
    <lineage>
        <taxon>Eukaryota</taxon>
        <taxon>Metazoa</taxon>
        <taxon>Chordata</taxon>
        <taxon>Craniata</taxon>
        <taxon>Vertebrata</taxon>
        <taxon>Euteleostomi</taxon>
        <taxon>Amphibia</taxon>
        <taxon>Batrachia</taxon>
        <taxon>Anura</taxon>
        <taxon>Pelobatoidea</taxon>
        <taxon>Pelobatidae</taxon>
        <taxon>Pelobates</taxon>
    </lineage>
</organism>
<dbReference type="Proteomes" id="UP001295444">
    <property type="component" value="Chromosome 05"/>
</dbReference>
<feature type="region of interest" description="Disordered" evidence="1">
    <location>
        <begin position="1"/>
        <end position="61"/>
    </location>
</feature>
<gene>
    <name evidence="2" type="ORF">PECUL_23A015265</name>
</gene>
<dbReference type="EMBL" id="OW240916">
    <property type="protein sequence ID" value="CAH2293771.1"/>
    <property type="molecule type" value="Genomic_DNA"/>
</dbReference>
<proteinExistence type="predicted"/>
<feature type="non-terminal residue" evidence="2">
    <location>
        <position position="1"/>
    </location>
</feature>
<evidence type="ECO:0000313" key="2">
    <source>
        <dbReference type="EMBL" id="CAH2293771.1"/>
    </source>
</evidence>
<protein>
    <submittedName>
        <fullName evidence="2">Uncharacterized protein</fullName>
    </submittedName>
</protein>
<accession>A0AAD1S9A4</accession>
<sequence>GSGMSCLMGARETHRGKRGKTLPTALRDQPSSKKTGSASPGPRSSQPSTATLQEGLLLPAL</sequence>